<organism evidence="2 3">
    <name type="scientific">Vittaforma corneae (strain ATCC 50505)</name>
    <name type="common">Microsporidian parasite</name>
    <name type="synonym">Nosema corneum</name>
    <dbReference type="NCBI Taxonomy" id="993615"/>
    <lineage>
        <taxon>Eukaryota</taxon>
        <taxon>Fungi</taxon>
        <taxon>Fungi incertae sedis</taxon>
        <taxon>Microsporidia</taxon>
        <taxon>Nosematidae</taxon>
        <taxon>Vittaforma</taxon>
    </lineage>
</organism>
<dbReference type="EMBL" id="JH370130">
    <property type="protein sequence ID" value="ELA42809.1"/>
    <property type="molecule type" value="Genomic_DNA"/>
</dbReference>
<dbReference type="GO" id="GO:0006890">
    <property type="term" value="P:retrograde vesicle-mediated transport, Golgi to endoplasmic reticulum"/>
    <property type="evidence" value="ECO:0007669"/>
    <property type="project" value="InterPro"/>
</dbReference>
<sequence length="562" mass="67276">MDELQKKHSGLEKTLAELRSNRKKMEIRINELNGEIKEKIELHNNLVSSIVGMKKDYKERTQKFGALRNLVKEYKKSQRLHLEKEYKKQIERIVQEINSLPFDLKLNVFRSFDTLKAIKTSMFPILNDKKEVYFNTRRALLKKKIFHEIKMRMQDPALIADLIFYINFMIKYEMYFEEEAFMPFLAKKLEKEFEYHFLSDRESNRLDKPEWFMEFLLRKYDECEHAIQIYSDCRTKSGLSDKSIAELISYTQHLVFQKLTEIAKLESSQQRNLILNFATRYKEYAEKIKDLHSFDPGLDEIRHVLSSVQYNHIKSELSKIHELRYVQWFDEYKKLCKDTLVYICKFGDTDTSFKFKDLVSQILSHARLFIENFRFINREEIKAVLYIFSEFEDLKAFISDEERETSLAHPRGMLHICASSVDKITVFNAEIFKLIKKLAASDIESILRKIAYFTYSSNETRRTVIVEINRVIDEYKICIYSDLVEKTMQEKIDEFLLDEILLKVRFSSDEYLEFRSFLRSLKKIFTEYSWKSDDACRCIDAIFEDRAESGQLFKTLKFLYDK</sequence>
<dbReference type="AlphaFoldDB" id="L2GQB6"/>
<dbReference type="HOGENOM" id="CLU_035820_0_0_1"/>
<dbReference type="OMA" id="AEHETIF"/>
<keyword evidence="1" id="KW-0175">Coiled coil</keyword>
<dbReference type="InterPro" id="IPR007528">
    <property type="entry name" value="RINT1_Tip20"/>
</dbReference>
<evidence type="ECO:0008006" key="4">
    <source>
        <dbReference type="Google" id="ProtNLM"/>
    </source>
</evidence>
<name>L2GQB6_VITCO</name>
<dbReference type="Proteomes" id="UP000011082">
    <property type="component" value="Unassembled WGS sequence"/>
</dbReference>
<dbReference type="Pfam" id="PF04437">
    <property type="entry name" value="RINT1_TIP1"/>
    <property type="match status" value="1"/>
</dbReference>
<dbReference type="VEuPathDB" id="MicrosporidiaDB:VICG_00124"/>
<evidence type="ECO:0000313" key="2">
    <source>
        <dbReference type="EMBL" id="ELA42809.1"/>
    </source>
</evidence>
<dbReference type="InParanoid" id="L2GQB6"/>
<dbReference type="GO" id="GO:0070939">
    <property type="term" value="C:Dsl1/NZR complex"/>
    <property type="evidence" value="ECO:0007669"/>
    <property type="project" value="InterPro"/>
</dbReference>
<dbReference type="GeneID" id="19880842"/>
<feature type="coiled-coil region" evidence="1">
    <location>
        <begin position="1"/>
        <end position="42"/>
    </location>
</feature>
<accession>L2GQB6</accession>
<proteinExistence type="predicted"/>
<keyword evidence="3" id="KW-1185">Reference proteome</keyword>
<dbReference type="RefSeq" id="XP_007603577.1">
    <property type="nucleotide sequence ID" value="XM_007603515.1"/>
</dbReference>
<dbReference type="GO" id="GO:0006888">
    <property type="term" value="P:endoplasmic reticulum to Golgi vesicle-mediated transport"/>
    <property type="evidence" value="ECO:0007669"/>
    <property type="project" value="InterPro"/>
</dbReference>
<gene>
    <name evidence="2" type="ORF">VICG_00124</name>
</gene>
<evidence type="ECO:0000313" key="3">
    <source>
        <dbReference type="Proteomes" id="UP000011082"/>
    </source>
</evidence>
<dbReference type="STRING" id="993615.L2GQB6"/>
<reference evidence="3" key="1">
    <citation type="submission" date="2011-05" db="EMBL/GenBank/DDBJ databases">
        <title>The genome sequence of Vittaforma corneae strain ATCC 50505.</title>
        <authorList>
            <consortium name="The Broad Institute Genome Sequencing Platform"/>
            <person name="Cuomo C."/>
            <person name="Didier E."/>
            <person name="Bowers L."/>
            <person name="Young S.K."/>
            <person name="Zeng Q."/>
            <person name="Gargeya S."/>
            <person name="Fitzgerald M."/>
            <person name="Haas B."/>
            <person name="Abouelleil A."/>
            <person name="Alvarado L."/>
            <person name="Arachchi H.M."/>
            <person name="Berlin A."/>
            <person name="Chapman S.B."/>
            <person name="Gearin G."/>
            <person name="Goldberg J."/>
            <person name="Griggs A."/>
            <person name="Gujja S."/>
            <person name="Hansen M."/>
            <person name="Heiman D."/>
            <person name="Howarth C."/>
            <person name="Larimer J."/>
            <person name="Lui A."/>
            <person name="MacDonald P.J.P."/>
            <person name="McCowen C."/>
            <person name="Montmayeur A."/>
            <person name="Murphy C."/>
            <person name="Neiman D."/>
            <person name="Pearson M."/>
            <person name="Priest M."/>
            <person name="Roberts A."/>
            <person name="Saif S."/>
            <person name="Shea T."/>
            <person name="Sisk P."/>
            <person name="Stolte C."/>
            <person name="Sykes S."/>
            <person name="Wortman J."/>
            <person name="Nusbaum C."/>
            <person name="Birren B."/>
        </authorList>
    </citation>
    <scope>NUCLEOTIDE SEQUENCE [LARGE SCALE GENOMIC DNA]</scope>
    <source>
        <strain evidence="3">ATCC 50505</strain>
    </source>
</reference>
<protein>
    <recommendedName>
        <fullName evidence="4">Exocyst complex component Sec6</fullName>
    </recommendedName>
</protein>
<dbReference type="OrthoDB" id="2189254at2759"/>
<evidence type="ECO:0000256" key="1">
    <source>
        <dbReference type="SAM" id="Coils"/>
    </source>
</evidence>